<feature type="compositionally biased region" description="Low complexity" evidence="1">
    <location>
        <begin position="156"/>
        <end position="171"/>
    </location>
</feature>
<name>A0AAD3RCA0_LATJO</name>
<dbReference type="EMBL" id="BRZM01000054">
    <property type="protein sequence ID" value="GLD62685.1"/>
    <property type="molecule type" value="Genomic_DNA"/>
</dbReference>
<evidence type="ECO:0000313" key="3">
    <source>
        <dbReference type="Proteomes" id="UP001279410"/>
    </source>
</evidence>
<keyword evidence="2" id="KW-0346">Stress response</keyword>
<sequence length="220" mass="23141">MGLSCDPLSRLQKIGVTHVNVEESTASLPDVPRGAAVRLGSSRVPDQDSLNVMGGADKAAAAAAVWGPISTLLRLSTPPPPPHFRKPQGPKCPCAFFKMLFRNTGSGEANCIGEKAREEVKLRDMMTEKQTAAEKIITDAMANPSPAKSKGDPGITPLSPTHTSDPPHTTLISVPASTAERQSIRSIVIELSLVVVAIDLGTTSSGYGHAHWASQSAFTP</sequence>
<proteinExistence type="predicted"/>
<keyword evidence="3" id="KW-1185">Reference proteome</keyword>
<evidence type="ECO:0000256" key="1">
    <source>
        <dbReference type="SAM" id="MobiDB-lite"/>
    </source>
</evidence>
<feature type="region of interest" description="Disordered" evidence="1">
    <location>
        <begin position="141"/>
        <end position="171"/>
    </location>
</feature>
<dbReference type="Proteomes" id="UP001279410">
    <property type="component" value="Unassembled WGS sequence"/>
</dbReference>
<evidence type="ECO:0000313" key="2">
    <source>
        <dbReference type="EMBL" id="GLD62685.1"/>
    </source>
</evidence>
<reference evidence="2" key="1">
    <citation type="submission" date="2022-08" db="EMBL/GenBank/DDBJ databases">
        <title>Genome sequencing of akame (Lates japonicus).</title>
        <authorList>
            <person name="Hashiguchi Y."/>
            <person name="Takahashi H."/>
        </authorList>
    </citation>
    <scope>NUCLEOTIDE SEQUENCE</scope>
    <source>
        <strain evidence="2">Kochi</strain>
    </source>
</reference>
<dbReference type="AlphaFoldDB" id="A0AAD3RCA0"/>
<gene>
    <name evidence="2" type="ORF">AKAME5_001437600</name>
</gene>
<organism evidence="2 3">
    <name type="scientific">Lates japonicus</name>
    <name type="common">Japanese lates</name>
    <dbReference type="NCBI Taxonomy" id="270547"/>
    <lineage>
        <taxon>Eukaryota</taxon>
        <taxon>Metazoa</taxon>
        <taxon>Chordata</taxon>
        <taxon>Craniata</taxon>
        <taxon>Vertebrata</taxon>
        <taxon>Euteleostomi</taxon>
        <taxon>Actinopterygii</taxon>
        <taxon>Neopterygii</taxon>
        <taxon>Teleostei</taxon>
        <taxon>Neoteleostei</taxon>
        <taxon>Acanthomorphata</taxon>
        <taxon>Carangaria</taxon>
        <taxon>Carangaria incertae sedis</taxon>
        <taxon>Centropomidae</taxon>
        <taxon>Lates</taxon>
    </lineage>
</organism>
<comment type="caution">
    <text evidence="2">The sequence shown here is derived from an EMBL/GenBank/DDBJ whole genome shotgun (WGS) entry which is preliminary data.</text>
</comment>
<accession>A0AAD3RCA0</accession>
<protein>
    <submittedName>
        <fullName evidence="2">Heat shock 70 kDa protein 12A isoform X1</fullName>
    </submittedName>
</protein>